<gene>
    <name evidence="5" type="ORF">GB2207_03529</name>
</gene>
<dbReference type="SUPFAM" id="SSF46689">
    <property type="entry name" value="Homeodomain-like"/>
    <property type="match status" value="1"/>
</dbReference>
<keyword evidence="2" id="KW-0238">DNA-binding</keyword>
<feature type="domain" description="HTH araC/xylS-type" evidence="4">
    <location>
        <begin position="232"/>
        <end position="330"/>
    </location>
</feature>
<dbReference type="Pfam" id="PF12625">
    <property type="entry name" value="Arabinose_bd"/>
    <property type="match status" value="1"/>
</dbReference>
<evidence type="ECO:0000313" key="5">
    <source>
        <dbReference type="EMBL" id="EAS46676.1"/>
    </source>
</evidence>
<evidence type="ECO:0000256" key="1">
    <source>
        <dbReference type="ARBA" id="ARBA00023015"/>
    </source>
</evidence>
<dbReference type="SMART" id="SM00342">
    <property type="entry name" value="HTH_ARAC"/>
    <property type="match status" value="1"/>
</dbReference>
<dbReference type="Gene3D" id="1.10.10.60">
    <property type="entry name" value="Homeodomain-like"/>
    <property type="match status" value="1"/>
</dbReference>
<keyword evidence="1" id="KW-0805">Transcription regulation</keyword>
<dbReference type="STRING" id="314287.GB2207_03529"/>
<dbReference type="PANTHER" id="PTHR47894">
    <property type="entry name" value="HTH-TYPE TRANSCRIPTIONAL REGULATOR GADX"/>
    <property type="match status" value="1"/>
</dbReference>
<organism evidence="5 6">
    <name type="scientific">gamma proteobacterium HTCC2207</name>
    <dbReference type="NCBI Taxonomy" id="314287"/>
    <lineage>
        <taxon>Bacteria</taxon>
        <taxon>Pseudomonadati</taxon>
        <taxon>Pseudomonadota</taxon>
        <taxon>Gammaproteobacteria</taxon>
        <taxon>Cellvibrionales</taxon>
        <taxon>Porticoccaceae</taxon>
        <taxon>SAR92 clade</taxon>
    </lineage>
</organism>
<dbReference type="GO" id="GO:0005829">
    <property type="term" value="C:cytosol"/>
    <property type="evidence" value="ECO:0007669"/>
    <property type="project" value="TreeGrafter"/>
</dbReference>
<name>Q1YRD2_9GAMM</name>
<keyword evidence="6" id="KW-1185">Reference proteome</keyword>
<protein>
    <submittedName>
        <fullName evidence="5">Putative transcriptional regulator (AraC family)</fullName>
    </submittedName>
</protein>
<accession>Q1YRD2</accession>
<reference evidence="5 6" key="1">
    <citation type="submission" date="2006-03" db="EMBL/GenBank/DDBJ databases">
        <authorList>
            <person name="Giovannoni S.J."/>
            <person name="Cho J.-C."/>
            <person name="Ferriera S."/>
            <person name="Johnson J."/>
            <person name="Kravitz S."/>
            <person name="Halpern A."/>
            <person name="Remington K."/>
            <person name="Beeson K."/>
            <person name="Tran B."/>
            <person name="Rogers Y.-H."/>
            <person name="Friedman R."/>
            <person name="Venter J.C."/>
        </authorList>
    </citation>
    <scope>NUCLEOTIDE SEQUENCE [LARGE SCALE GENOMIC DNA]</scope>
    <source>
        <strain evidence="5 6">HTCC2207</strain>
    </source>
</reference>
<dbReference type="PRINTS" id="PR00032">
    <property type="entry name" value="HTHARAC"/>
</dbReference>
<dbReference type="OrthoDB" id="6194859at2"/>
<proteinExistence type="predicted"/>
<dbReference type="InterPro" id="IPR009057">
    <property type="entry name" value="Homeodomain-like_sf"/>
</dbReference>
<dbReference type="GO" id="GO:0000976">
    <property type="term" value="F:transcription cis-regulatory region binding"/>
    <property type="evidence" value="ECO:0007669"/>
    <property type="project" value="TreeGrafter"/>
</dbReference>
<evidence type="ECO:0000313" key="6">
    <source>
        <dbReference type="Proteomes" id="UP000005555"/>
    </source>
</evidence>
<dbReference type="Proteomes" id="UP000005555">
    <property type="component" value="Unassembled WGS sequence"/>
</dbReference>
<comment type="caution">
    <text evidence="5">The sequence shown here is derived from an EMBL/GenBank/DDBJ whole genome shotgun (WGS) entry which is preliminary data.</text>
</comment>
<dbReference type="eggNOG" id="COG2207">
    <property type="taxonomic scope" value="Bacteria"/>
</dbReference>
<evidence type="ECO:0000259" key="4">
    <source>
        <dbReference type="PROSITE" id="PS01124"/>
    </source>
</evidence>
<dbReference type="EMBL" id="AAPI01000005">
    <property type="protein sequence ID" value="EAS46676.1"/>
    <property type="molecule type" value="Genomic_DNA"/>
</dbReference>
<dbReference type="InterPro" id="IPR032687">
    <property type="entry name" value="AraC-type_N"/>
</dbReference>
<evidence type="ECO:0000256" key="3">
    <source>
        <dbReference type="ARBA" id="ARBA00023163"/>
    </source>
</evidence>
<dbReference type="InterPro" id="IPR018060">
    <property type="entry name" value="HTH_AraC"/>
</dbReference>
<evidence type="ECO:0000256" key="2">
    <source>
        <dbReference type="ARBA" id="ARBA00023125"/>
    </source>
</evidence>
<dbReference type="PANTHER" id="PTHR47894:SF1">
    <property type="entry name" value="HTH-TYPE TRANSCRIPTIONAL REGULATOR VQSM"/>
    <property type="match status" value="1"/>
</dbReference>
<dbReference type="GO" id="GO:0003700">
    <property type="term" value="F:DNA-binding transcription factor activity"/>
    <property type="evidence" value="ECO:0007669"/>
    <property type="project" value="InterPro"/>
</dbReference>
<dbReference type="HOGENOM" id="CLU_047522_1_1_6"/>
<dbReference type="PROSITE" id="PS01124">
    <property type="entry name" value="HTH_ARAC_FAMILY_2"/>
    <property type="match status" value="1"/>
</dbReference>
<keyword evidence="3" id="KW-0804">Transcription</keyword>
<sequence>MSGLTDAGTLVRLAYQGLASLDVDADAVLRRSGLDPQQLYQTNLRTQFSAQPHFWKAAVELSGDPCIGLHLGEKMPVYKGQILEYLFLSSATFGDGLRRVISYQRLISDALHGQLSEHPRPCLTSYFAEHQYATSHLAEAMVLGLIKSFQAVTDGAFKAEKIVFNHAPNTNLDEYQRIFQCEVEFNAPSFQLHFAPEILNYRSLNAVPELLNLHVKAADQHLARLQQQDFVRLVRTQIAALLESAEVTLEKVAEQLEITPRNLRHQLNSAETSFQRLLNEHRRSLAKRLLSQTDEEISEIVYLTGFSEPSTFYRAFKRWEGTTPIEYRKRAKARLLI</sequence>
<dbReference type="InterPro" id="IPR020449">
    <property type="entry name" value="Tscrpt_reg_AraC-type_HTH"/>
</dbReference>
<dbReference type="Pfam" id="PF12833">
    <property type="entry name" value="HTH_18"/>
    <property type="match status" value="1"/>
</dbReference>
<dbReference type="AlphaFoldDB" id="Q1YRD2"/>